<dbReference type="Pfam" id="PF06580">
    <property type="entry name" value="His_kinase"/>
    <property type="match status" value="1"/>
</dbReference>
<feature type="transmembrane region" description="Helical" evidence="1">
    <location>
        <begin position="92"/>
        <end position="114"/>
    </location>
</feature>
<dbReference type="InterPro" id="IPR050640">
    <property type="entry name" value="Bact_2-comp_sensor_kinase"/>
</dbReference>
<protein>
    <submittedName>
        <fullName evidence="3">Histidine kinase</fullName>
    </submittedName>
</protein>
<keyword evidence="3" id="KW-0808">Transferase</keyword>
<keyword evidence="4" id="KW-1185">Reference proteome</keyword>
<evidence type="ECO:0000313" key="4">
    <source>
        <dbReference type="Proteomes" id="UP001319080"/>
    </source>
</evidence>
<keyword evidence="1" id="KW-0472">Membrane</keyword>
<proteinExistence type="predicted"/>
<dbReference type="PANTHER" id="PTHR34220">
    <property type="entry name" value="SENSOR HISTIDINE KINASE YPDA"/>
    <property type="match status" value="1"/>
</dbReference>
<dbReference type="PANTHER" id="PTHR34220:SF7">
    <property type="entry name" value="SENSOR HISTIDINE KINASE YPDA"/>
    <property type="match status" value="1"/>
</dbReference>
<keyword evidence="3" id="KW-0418">Kinase</keyword>
<reference evidence="3 4" key="1">
    <citation type="submission" date="2021-05" db="EMBL/GenBank/DDBJ databases">
        <title>A Polyphasic approach of four new species of the genus Ohtaekwangia: Ohtaekwangia histidinii sp. nov., Ohtaekwangia cretensis sp. nov., Ohtaekwangia indiensis sp. nov., Ohtaekwangia reichenbachii sp. nov. from diverse environment.</title>
        <authorList>
            <person name="Octaviana S."/>
        </authorList>
    </citation>
    <scope>NUCLEOTIDE SEQUENCE [LARGE SCALE GENOMIC DNA]</scope>
    <source>
        <strain evidence="3 4">PWU5</strain>
    </source>
</reference>
<dbReference type="SUPFAM" id="SSF55874">
    <property type="entry name" value="ATPase domain of HSP90 chaperone/DNA topoisomerase II/histidine kinase"/>
    <property type="match status" value="1"/>
</dbReference>
<dbReference type="RefSeq" id="WP_254085008.1">
    <property type="nucleotide sequence ID" value="NZ_JAHESE010000013.1"/>
</dbReference>
<comment type="caution">
    <text evidence="3">The sequence shown here is derived from an EMBL/GenBank/DDBJ whole genome shotgun (WGS) entry which is preliminary data.</text>
</comment>
<name>A0AAP2DXH1_9BACT</name>
<feature type="transmembrane region" description="Helical" evidence="1">
    <location>
        <begin position="160"/>
        <end position="178"/>
    </location>
</feature>
<feature type="domain" description="Signal transduction histidine kinase internal region" evidence="2">
    <location>
        <begin position="199"/>
        <end position="274"/>
    </location>
</feature>
<accession>A0AAP2DXH1</accession>
<gene>
    <name evidence="3" type="ORF">KK062_14400</name>
</gene>
<feature type="transmembrane region" description="Helical" evidence="1">
    <location>
        <begin position="9"/>
        <end position="27"/>
    </location>
</feature>
<evidence type="ECO:0000313" key="3">
    <source>
        <dbReference type="EMBL" id="MBT1709430.1"/>
    </source>
</evidence>
<dbReference type="InterPro" id="IPR036890">
    <property type="entry name" value="HATPase_C_sf"/>
</dbReference>
<keyword evidence="1" id="KW-1133">Transmembrane helix</keyword>
<organism evidence="3 4">
    <name type="scientific">Dawidia cretensis</name>
    <dbReference type="NCBI Taxonomy" id="2782350"/>
    <lineage>
        <taxon>Bacteria</taxon>
        <taxon>Pseudomonadati</taxon>
        <taxon>Bacteroidota</taxon>
        <taxon>Cytophagia</taxon>
        <taxon>Cytophagales</taxon>
        <taxon>Chryseotaleaceae</taxon>
        <taxon>Dawidia</taxon>
    </lineage>
</organism>
<keyword evidence="1" id="KW-0812">Transmembrane</keyword>
<dbReference type="GO" id="GO:0016020">
    <property type="term" value="C:membrane"/>
    <property type="evidence" value="ECO:0007669"/>
    <property type="project" value="InterPro"/>
</dbReference>
<evidence type="ECO:0000259" key="2">
    <source>
        <dbReference type="Pfam" id="PF06580"/>
    </source>
</evidence>
<dbReference type="InterPro" id="IPR010559">
    <property type="entry name" value="Sig_transdc_His_kin_internal"/>
</dbReference>
<evidence type="ECO:0000256" key="1">
    <source>
        <dbReference type="SAM" id="Phobius"/>
    </source>
</evidence>
<dbReference type="Proteomes" id="UP001319080">
    <property type="component" value="Unassembled WGS sequence"/>
</dbReference>
<dbReference type="Gene3D" id="3.30.565.10">
    <property type="entry name" value="Histidine kinase-like ATPase, C-terminal domain"/>
    <property type="match status" value="1"/>
</dbReference>
<dbReference type="GO" id="GO:0000155">
    <property type="term" value="F:phosphorelay sensor kinase activity"/>
    <property type="evidence" value="ECO:0007669"/>
    <property type="project" value="InterPro"/>
</dbReference>
<feature type="transmembrane region" description="Helical" evidence="1">
    <location>
        <begin position="121"/>
        <end position="140"/>
    </location>
</feature>
<dbReference type="AlphaFoldDB" id="A0AAP2DXH1"/>
<sequence length="394" mass="45321">MNKKLINKILVVALHVFGWALLFMLPYRMLIRRAQDRGMTNHVFEDGHVMPAPHMGEGVPELHITTPSNIPTGPFHTQTIAVDPMWFQVEAITTNVLLAIFFYTNMFVLVPRVLTRRGWPAYMLCVLLAFSIYIAVGYMIRLNIMPEGIFVRRFGPPLFMGMPNFLMVFGLSLALRIMQDRSDFETGRKEQENEKLKSELSFLRSQVSPHFMFNVLNSLASLARKKSDRVEDAIIQLSQLMRYSLYHTDKKVTLEQEAEYLSNYIELQKLRFGASVEMRFHVDIVQRDVVIEPMLLVPFVENAFKHGVGLMADPVIIIMLKANGDSIHFAVRNKFNASPSEIKDASSGIGLQNVKRRLDLLYKDHYTLNIYATKENWFITELTISHHDDLPGNR</sequence>
<dbReference type="EMBL" id="JAHESE010000013">
    <property type="protein sequence ID" value="MBT1709430.1"/>
    <property type="molecule type" value="Genomic_DNA"/>
</dbReference>